<protein>
    <submittedName>
        <fullName evidence="1">Uncharacterized protein</fullName>
    </submittedName>
</protein>
<organism evidence="1 2">
    <name type="scientific">Sphaerodactylus townsendi</name>
    <dbReference type="NCBI Taxonomy" id="933632"/>
    <lineage>
        <taxon>Eukaryota</taxon>
        <taxon>Metazoa</taxon>
        <taxon>Chordata</taxon>
        <taxon>Craniata</taxon>
        <taxon>Vertebrata</taxon>
        <taxon>Euteleostomi</taxon>
        <taxon>Lepidosauria</taxon>
        <taxon>Squamata</taxon>
        <taxon>Bifurcata</taxon>
        <taxon>Gekkota</taxon>
        <taxon>Sphaerodactylidae</taxon>
        <taxon>Sphaerodactylus</taxon>
    </lineage>
</organism>
<name>A0ACB8ELH0_9SAUR</name>
<keyword evidence="2" id="KW-1185">Reference proteome</keyword>
<proteinExistence type="predicted"/>
<accession>A0ACB8ELH0</accession>
<evidence type="ECO:0000313" key="1">
    <source>
        <dbReference type="EMBL" id="KAH7993278.1"/>
    </source>
</evidence>
<gene>
    <name evidence="1" type="ORF">K3G42_030278</name>
</gene>
<sequence>MLNTIHLQNYPRLFSPPFSLATASFATNLQAAERNRAASKVPKLGKTAAARGKSMKKTSWMKEPAHRPKEQCCSSMRGAAAARRKGARAYGAHSAAGLCRGSPSGAMDHLTAGAQEKSTLGAAQPTEVAHGSGGPRRGLPDAELPNAPLASSTWLGSPPLRGLLPPLCTASVDCAAPDVPFSWAGHVCTGAQPRRWTRRAQHSPRTQHAAAAPKGEPSQVEEARGALGSSVPGKPLRGLPLPCATSVGSAAPNVPFSWAPAVR</sequence>
<dbReference type="EMBL" id="CM037616">
    <property type="protein sequence ID" value="KAH7993278.1"/>
    <property type="molecule type" value="Genomic_DNA"/>
</dbReference>
<dbReference type="Proteomes" id="UP000827872">
    <property type="component" value="Linkage Group LG03"/>
</dbReference>
<comment type="caution">
    <text evidence="1">The sequence shown here is derived from an EMBL/GenBank/DDBJ whole genome shotgun (WGS) entry which is preliminary data.</text>
</comment>
<evidence type="ECO:0000313" key="2">
    <source>
        <dbReference type="Proteomes" id="UP000827872"/>
    </source>
</evidence>
<reference evidence="1" key="1">
    <citation type="submission" date="2021-08" db="EMBL/GenBank/DDBJ databases">
        <title>The first chromosome-level gecko genome reveals the dynamic sex chromosomes of Neotropical dwarf geckos (Sphaerodactylidae: Sphaerodactylus).</title>
        <authorList>
            <person name="Pinto B.J."/>
            <person name="Keating S.E."/>
            <person name="Gamble T."/>
        </authorList>
    </citation>
    <scope>NUCLEOTIDE SEQUENCE</scope>
    <source>
        <strain evidence="1">TG3544</strain>
    </source>
</reference>